<proteinExistence type="predicted"/>
<reference evidence="1" key="1">
    <citation type="submission" date="2014-11" db="EMBL/GenBank/DDBJ databases">
        <authorList>
            <person name="Amaro Gonzalez C."/>
        </authorList>
    </citation>
    <scope>NUCLEOTIDE SEQUENCE</scope>
</reference>
<dbReference type="AlphaFoldDB" id="A0A0E9W1L6"/>
<protein>
    <submittedName>
        <fullName evidence="1">Uncharacterized protein</fullName>
    </submittedName>
</protein>
<accession>A0A0E9W1L6</accession>
<organism evidence="1">
    <name type="scientific">Anguilla anguilla</name>
    <name type="common">European freshwater eel</name>
    <name type="synonym">Muraena anguilla</name>
    <dbReference type="NCBI Taxonomy" id="7936"/>
    <lineage>
        <taxon>Eukaryota</taxon>
        <taxon>Metazoa</taxon>
        <taxon>Chordata</taxon>
        <taxon>Craniata</taxon>
        <taxon>Vertebrata</taxon>
        <taxon>Euteleostomi</taxon>
        <taxon>Actinopterygii</taxon>
        <taxon>Neopterygii</taxon>
        <taxon>Teleostei</taxon>
        <taxon>Anguilliformes</taxon>
        <taxon>Anguillidae</taxon>
        <taxon>Anguilla</taxon>
    </lineage>
</organism>
<evidence type="ECO:0000313" key="1">
    <source>
        <dbReference type="EMBL" id="JAH83455.1"/>
    </source>
</evidence>
<reference evidence="1" key="2">
    <citation type="journal article" date="2015" name="Fish Shellfish Immunol.">
        <title>Early steps in the European eel (Anguilla anguilla)-Vibrio vulnificus interaction in the gills: Role of the RtxA13 toxin.</title>
        <authorList>
            <person name="Callol A."/>
            <person name="Pajuelo D."/>
            <person name="Ebbesson L."/>
            <person name="Teles M."/>
            <person name="MacKenzie S."/>
            <person name="Amaro C."/>
        </authorList>
    </citation>
    <scope>NUCLEOTIDE SEQUENCE</scope>
</reference>
<name>A0A0E9W1L6_ANGAN</name>
<sequence length="43" mass="5243">MQVTFRGEFWIQAQIHQNTIATEVHYSPRAELRIFYEQAKFRT</sequence>
<dbReference type="EMBL" id="GBXM01025122">
    <property type="protein sequence ID" value="JAH83455.1"/>
    <property type="molecule type" value="Transcribed_RNA"/>
</dbReference>